<sequence length="181" mass="18983">ASRGKTCARKPAGATAGSSSTTAATTTAAPVSTSILGTRRPSPKSPPSNPLANPILEEVLETQQQSQSNNQQQDSVEVVGSSLPILEKSSLLVQDDSLEKMNVQNGLSPEQRENGNPPTSIVPPNETDVVETNKSSSQQDNNAKVAPAIKIKGKSTRGDSTDALLSDEEKSQNDENNASME</sequence>
<gene>
    <name evidence="2" type="ORF">DAPPUDRAFT_94529</name>
</gene>
<feature type="compositionally biased region" description="Polar residues" evidence="1">
    <location>
        <begin position="102"/>
        <end position="119"/>
    </location>
</feature>
<evidence type="ECO:0000256" key="1">
    <source>
        <dbReference type="SAM" id="MobiDB-lite"/>
    </source>
</evidence>
<name>E9FRJ7_DAPPU</name>
<dbReference type="KEGG" id="dpx:DAPPUDRAFT_94529"/>
<keyword evidence="3" id="KW-1185">Reference proteome</keyword>
<dbReference type="EMBL" id="GL732523">
    <property type="protein sequence ID" value="EFX90177.1"/>
    <property type="molecule type" value="Genomic_DNA"/>
</dbReference>
<feature type="region of interest" description="Disordered" evidence="1">
    <location>
        <begin position="1"/>
        <end position="181"/>
    </location>
</feature>
<organism evidence="2 3">
    <name type="scientific">Daphnia pulex</name>
    <name type="common">Water flea</name>
    <dbReference type="NCBI Taxonomy" id="6669"/>
    <lineage>
        <taxon>Eukaryota</taxon>
        <taxon>Metazoa</taxon>
        <taxon>Ecdysozoa</taxon>
        <taxon>Arthropoda</taxon>
        <taxon>Crustacea</taxon>
        <taxon>Branchiopoda</taxon>
        <taxon>Diplostraca</taxon>
        <taxon>Cladocera</taxon>
        <taxon>Anomopoda</taxon>
        <taxon>Daphniidae</taxon>
        <taxon>Daphnia</taxon>
    </lineage>
</organism>
<feature type="non-terminal residue" evidence="2">
    <location>
        <position position="1"/>
    </location>
</feature>
<feature type="compositionally biased region" description="Polar residues" evidence="1">
    <location>
        <begin position="130"/>
        <end position="142"/>
    </location>
</feature>
<dbReference type="HOGENOM" id="CLU_1492660_0_0_1"/>
<evidence type="ECO:0000313" key="3">
    <source>
        <dbReference type="Proteomes" id="UP000000305"/>
    </source>
</evidence>
<dbReference type="Proteomes" id="UP000000305">
    <property type="component" value="Unassembled WGS sequence"/>
</dbReference>
<protein>
    <submittedName>
        <fullName evidence="2">Uncharacterized protein</fullName>
    </submittedName>
</protein>
<evidence type="ECO:0000313" key="2">
    <source>
        <dbReference type="EMBL" id="EFX90177.1"/>
    </source>
</evidence>
<feature type="compositionally biased region" description="Low complexity" evidence="1">
    <location>
        <begin position="63"/>
        <end position="73"/>
    </location>
</feature>
<reference evidence="2 3" key="1">
    <citation type="journal article" date="2011" name="Science">
        <title>The ecoresponsive genome of Daphnia pulex.</title>
        <authorList>
            <person name="Colbourne J.K."/>
            <person name="Pfrender M.E."/>
            <person name="Gilbert D."/>
            <person name="Thomas W.K."/>
            <person name="Tucker A."/>
            <person name="Oakley T.H."/>
            <person name="Tokishita S."/>
            <person name="Aerts A."/>
            <person name="Arnold G.J."/>
            <person name="Basu M.K."/>
            <person name="Bauer D.J."/>
            <person name="Caceres C.E."/>
            <person name="Carmel L."/>
            <person name="Casola C."/>
            <person name="Choi J.H."/>
            <person name="Detter J.C."/>
            <person name="Dong Q."/>
            <person name="Dusheyko S."/>
            <person name="Eads B.D."/>
            <person name="Frohlich T."/>
            <person name="Geiler-Samerotte K.A."/>
            <person name="Gerlach D."/>
            <person name="Hatcher P."/>
            <person name="Jogdeo S."/>
            <person name="Krijgsveld J."/>
            <person name="Kriventseva E.V."/>
            <person name="Kultz D."/>
            <person name="Laforsch C."/>
            <person name="Lindquist E."/>
            <person name="Lopez J."/>
            <person name="Manak J.R."/>
            <person name="Muller J."/>
            <person name="Pangilinan J."/>
            <person name="Patwardhan R.P."/>
            <person name="Pitluck S."/>
            <person name="Pritham E.J."/>
            <person name="Rechtsteiner A."/>
            <person name="Rho M."/>
            <person name="Rogozin I.B."/>
            <person name="Sakarya O."/>
            <person name="Salamov A."/>
            <person name="Schaack S."/>
            <person name="Shapiro H."/>
            <person name="Shiga Y."/>
            <person name="Skalitzky C."/>
            <person name="Smith Z."/>
            <person name="Souvorov A."/>
            <person name="Sung W."/>
            <person name="Tang Z."/>
            <person name="Tsuchiya D."/>
            <person name="Tu H."/>
            <person name="Vos H."/>
            <person name="Wang M."/>
            <person name="Wolf Y.I."/>
            <person name="Yamagata H."/>
            <person name="Yamada T."/>
            <person name="Ye Y."/>
            <person name="Shaw J.R."/>
            <person name="Andrews J."/>
            <person name="Crease T.J."/>
            <person name="Tang H."/>
            <person name="Lucas S.M."/>
            <person name="Robertson H.M."/>
            <person name="Bork P."/>
            <person name="Koonin E.V."/>
            <person name="Zdobnov E.M."/>
            <person name="Grigoriev I.V."/>
            <person name="Lynch M."/>
            <person name="Boore J.L."/>
        </authorList>
    </citation>
    <scope>NUCLEOTIDE SEQUENCE [LARGE SCALE GENOMIC DNA]</scope>
</reference>
<feature type="compositionally biased region" description="Low complexity" evidence="1">
    <location>
        <begin position="11"/>
        <end position="34"/>
    </location>
</feature>
<dbReference type="InParanoid" id="E9FRJ7"/>
<dbReference type="AlphaFoldDB" id="E9FRJ7"/>
<proteinExistence type="predicted"/>
<accession>E9FRJ7</accession>